<keyword evidence="4" id="KW-0812">Transmembrane</keyword>
<dbReference type="Gene3D" id="1.10.10.10">
    <property type="entry name" value="Winged helix-like DNA-binding domain superfamily/Winged helix DNA-binding domain"/>
    <property type="match status" value="1"/>
</dbReference>
<evidence type="ECO:0000259" key="5">
    <source>
        <dbReference type="PROSITE" id="PS50043"/>
    </source>
</evidence>
<dbReference type="SUPFAM" id="SSF46894">
    <property type="entry name" value="C-terminal effector domain of the bipartite response regulators"/>
    <property type="match status" value="1"/>
</dbReference>
<keyword evidence="3" id="KW-0804">Transcription</keyword>
<accession>A0A1T5CG62</accession>
<keyword evidence="1" id="KW-0805">Transcription regulation</keyword>
<dbReference type="EMBL" id="FUYQ01000012">
    <property type="protein sequence ID" value="SKB58475.1"/>
    <property type="molecule type" value="Genomic_DNA"/>
</dbReference>
<dbReference type="RefSeq" id="WP_079683404.1">
    <property type="nucleotide sequence ID" value="NZ_FUYQ01000012.1"/>
</dbReference>
<dbReference type="PROSITE" id="PS50043">
    <property type="entry name" value="HTH_LUXR_2"/>
    <property type="match status" value="1"/>
</dbReference>
<keyword evidence="4" id="KW-1133">Transmembrane helix</keyword>
<protein>
    <submittedName>
        <fullName evidence="6">Regulatory protein, luxR family</fullName>
    </submittedName>
</protein>
<dbReference type="GO" id="GO:0006355">
    <property type="term" value="P:regulation of DNA-templated transcription"/>
    <property type="evidence" value="ECO:0007669"/>
    <property type="project" value="InterPro"/>
</dbReference>
<evidence type="ECO:0000313" key="7">
    <source>
        <dbReference type="Proteomes" id="UP000190852"/>
    </source>
</evidence>
<dbReference type="PANTHER" id="PTHR44688:SF16">
    <property type="entry name" value="DNA-BINDING TRANSCRIPTIONAL ACTIVATOR DEVR_DOSR"/>
    <property type="match status" value="1"/>
</dbReference>
<dbReference type="InterPro" id="IPR036388">
    <property type="entry name" value="WH-like_DNA-bd_sf"/>
</dbReference>
<evidence type="ECO:0000256" key="3">
    <source>
        <dbReference type="ARBA" id="ARBA00023163"/>
    </source>
</evidence>
<reference evidence="7" key="1">
    <citation type="submission" date="2017-02" db="EMBL/GenBank/DDBJ databases">
        <authorList>
            <person name="Varghese N."/>
            <person name="Submissions S."/>
        </authorList>
    </citation>
    <scope>NUCLEOTIDE SEQUENCE [LARGE SCALE GENOMIC DNA]</scope>
    <source>
        <strain evidence="7">DSM 24967</strain>
    </source>
</reference>
<evidence type="ECO:0000256" key="4">
    <source>
        <dbReference type="SAM" id="Phobius"/>
    </source>
</evidence>
<organism evidence="6 7">
    <name type="scientific">Parabacteroides chartae</name>
    <dbReference type="NCBI Taxonomy" id="1037355"/>
    <lineage>
        <taxon>Bacteria</taxon>
        <taxon>Pseudomonadati</taxon>
        <taxon>Bacteroidota</taxon>
        <taxon>Bacteroidia</taxon>
        <taxon>Bacteroidales</taxon>
        <taxon>Tannerellaceae</taxon>
        <taxon>Parabacteroides</taxon>
    </lineage>
</organism>
<dbReference type="Proteomes" id="UP000190852">
    <property type="component" value="Unassembled WGS sequence"/>
</dbReference>
<dbReference type="GO" id="GO:0003677">
    <property type="term" value="F:DNA binding"/>
    <property type="evidence" value="ECO:0007669"/>
    <property type="project" value="UniProtKB-KW"/>
</dbReference>
<feature type="transmembrane region" description="Helical" evidence="4">
    <location>
        <begin position="169"/>
        <end position="187"/>
    </location>
</feature>
<proteinExistence type="predicted"/>
<dbReference type="AlphaFoldDB" id="A0A1T5CG62"/>
<name>A0A1T5CG62_9BACT</name>
<dbReference type="SMART" id="SM00421">
    <property type="entry name" value="HTH_LUXR"/>
    <property type="match status" value="1"/>
</dbReference>
<evidence type="ECO:0000313" key="6">
    <source>
        <dbReference type="EMBL" id="SKB58475.1"/>
    </source>
</evidence>
<keyword evidence="4" id="KW-0472">Membrane</keyword>
<dbReference type="Pfam" id="PF00196">
    <property type="entry name" value="GerE"/>
    <property type="match status" value="1"/>
</dbReference>
<dbReference type="InterPro" id="IPR016032">
    <property type="entry name" value="Sig_transdc_resp-reg_C-effctor"/>
</dbReference>
<dbReference type="InterPro" id="IPR000792">
    <property type="entry name" value="Tscrpt_reg_LuxR_C"/>
</dbReference>
<dbReference type="PANTHER" id="PTHR44688">
    <property type="entry name" value="DNA-BINDING TRANSCRIPTIONAL ACTIVATOR DEVR_DOSR"/>
    <property type="match status" value="1"/>
</dbReference>
<gene>
    <name evidence="6" type="ORF">SAMN05660349_01875</name>
</gene>
<feature type="domain" description="HTH luxR-type" evidence="5">
    <location>
        <begin position="120"/>
        <end position="185"/>
    </location>
</feature>
<keyword evidence="7" id="KW-1185">Reference proteome</keyword>
<keyword evidence="2" id="KW-0238">DNA-binding</keyword>
<dbReference type="PRINTS" id="PR00038">
    <property type="entry name" value="HTHLUXR"/>
</dbReference>
<sequence>MYHTKRIAIILPDTLQSSGLQSILTEYFAPVETNCFSTYESFMATGGDIFDYYFTLSETFVLNVDFFLPRKSKTVILSDCPLCGASQSAYTNLLTVRAPLETLIEQIQQLFENDVTNLGTGEGNKELSAREVEVLQLVVKGTINKEIADKLNISLNTVLSHRKNITAKLGIKTVSGLIFYAIMHGIISAEDIDL</sequence>
<dbReference type="PROSITE" id="PS00622">
    <property type="entry name" value="HTH_LUXR_1"/>
    <property type="match status" value="1"/>
</dbReference>
<evidence type="ECO:0000256" key="1">
    <source>
        <dbReference type="ARBA" id="ARBA00023015"/>
    </source>
</evidence>
<evidence type="ECO:0000256" key="2">
    <source>
        <dbReference type="ARBA" id="ARBA00023125"/>
    </source>
</evidence>
<dbReference type="CDD" id="cd06170">
    <property type="entry name" value="LuxR_C_like"/>
    <property type="match status" value="1"/>
</dbReference>